<feature type="active site" description="Tele-phosphohistidine intermediate; for EIIA activity" evidence="19">
    <location>
        <position position="20"/>
    </location>
</feature>
<dbReference type="InterPro" id="IPR033887">
    <property type="entry name" value="PTS_IIA_man"/>
</dbReference>
<evidence type="ECO:0000256" key="16">
    <source>
        <dbReference type="ARBA" id="ARBA00023757"/>
    </source>
</evidence>
<keyword evidence="7" id="KW-0813">Transport</keyword>
<gene>
    <name evidence="23" type="ORF">IV50_GL000518</name>
</gene>
<evidence type="ECO:0000256" key="3">
    <source>
        <dbReference type="ARBA" id="ARBA00004496"/>
    </source>
</evidence>
<keyword evidence="9" id="KW-0963">Cytoplasm</keyword>
<name>A0A0R2H3T8_WEIVI</name>
<dbReference type="InterPro" id="IPR018455">
    <property type="entry name" value="PTS_IIB_sorbose-sp_subgr"/>
</dbReference>
<evidence type="ECO:0000256" key="13">
    <source>
        <dbReference type="ARBA" id="ARBA00022683"/>
    </source>
</evidence>
<sequence>MDPELFKGEGAMVKFIIASHGEFAKGIQQSGEMIFGQQEDVEVVTFMPNEGPEDLMQHFTQALGEATETGEVLFLVDLWGGSPFNAASRIQAEHPERMAIITGLNLPMLIEAYGARFTMEKASEIAHALIDVAQNGINTIPERTQTTEEAPTEADAAMETTPSAPATDINKVEHTGEATMDIRLARIDSRLLHGQVATAWTKAVQPDRIIVVSDTVAHDDLRKTLLVQAAPVGVKVNVVPIQKLVDVWDDPRFKGLKTMLLFETPQDVERAVAAGVKLTEVNIGSMSHSEGKRMVTNAIAVDSADVQCLEELRAQGVKFDVRKVPSDPSKDIFALLKD</sequence>
<dbReference type="PATRIC" id="fig|1629.5.peg.522"/>
<comment type="function">
    <text evidence="16">The phosphoenolpyruvate-dependent sugar phosphotransferase system (sugar PTS), a major carbohydrate active transport system, catalyzes the phosphorylation of incoming sugar substrates concomitantly with their translocation across the cell membrane. The enzyme II ManXYZ PTS system is involved in mannose transport.</text>
</comment>
<keyword evidence="10" id="KW-0597">Phosphoprotein</keyword>
<feature type="modified residue" description="Phosphohistidine; by HPr" evidence="20">
    <location>
        <position position="20"/>
    </location>
</feature>
<dbReference type="PANTHER" id="PTHR33799:SF1">
    <property type="entry name" value="PTS SYSTEM MANNOSE-SPECIFIC EIIAB COMPONENT-RELATED"/>
    <property type="match status" value="1"/>
</dbReference>
<dbReference type="InterPro" id="IPR051471">
    <property type="entry name" value="Bacterial_PTS_sugar_comp"/>
</dbReference>
<dbReference type="EMBL" id="JQBM01000001">
    <property type="protein sequence ID" value="KRN47240.1"/>
    <property type="molecule type" value="Genomic_DNA"/>
</dbReference>
<evidence type="ECO:0000256" key="11">
    <source>
        <dbReference type="ARBA" id="ARBA00022597"/>
    </source>
</evidence>
<dbReference type="GO" id="GO:0016301">
    <property type="term" value="F:kinase activity"/>
    <property type="evidence" value="ECO:0007669"/>
    <property type="project" value="UniProtKB-KW"/>
</dbReference>
<keyword evidence="11" id="KW-0762">Sugar transport</keyword>
<evidence type="ECO:0000256" key="18">
    <source>
        <dbReference type="ARBA" id="ARBA00032197"/>
    </source>
</evidence>
<evidence type="ECO:0000256" key="2">
    <source>
        <dbReference type="ARBA" id="ARBA00004236"/>
    </source>
</evidence>
<evidence type="ECO:0000256" key="12">
    <source>
        <dbReference type="ARBA" id="ARBA00022679"/>
    </source>
</evidence>
<dbReference type="Gene3D" id="3.40.50.510">
    <property type="entry name" value="Phosphotransferase system, mannose-type IIA component"/>
    <property type="match status" value="1"/>
</dbReference>
<keyword evidence="15" id="KW-0472">Membrane</keyword>
<dbReference type="GO" id="GO:0005886">
    <property type="term" value="C:plasma membrane"/>
    <property type="evidence" value="ECO:0007669"/>
    <property type="project" value="UniProtKB-SubCell"/>
</dbReference>
<feature type="active site" description="Pros-phosphohistidine intermediate; for EIIB activity" evidence="19">
    <location>
        <position position="193"/>
    </location>
</feature>
<evidence type="ECO:0000256" key="10">
    <source>
        <dbReference type="ARBA" id="ARBA00022553"/>
    </source>
</evidence>
<dbReference type="AlphaFoldDB" id="A0A0R2H3T8"/>
<keyword evidence="12 23" id="KW-0808">Transferase</keyword>
<comment type="catalytic activity">
    <reaction evidence="1">
        <text>D-mannose(out) + N(pros)-phospho-L-histidyl-[protein] = D-mannose 6-phosphate(in) + L-histidyl-[protein]</text>
        <dbReference type="Rhea" id="RHEA:49232"/>
        <dbReference type="Rhea" id="RHEA-COMP:9745"/>
        <dbReference type="Rhea" id="RHEA-COMP:9746"/>
        <dbReference type="ChEBI" id="CHEBI:4208"/>
        <dbReference type="ChEBI" id="CHEBI:29979"/>
        <dbReference type="ChEBI" id="CHEBI:58735"/>
        <dbReference type="ChEBI" id="CHEBI:64837"/>
        <dbReference type="EC" id="2.7.1.191"/>
    </reaction>
</comment>
<evidence type="ECO:0000256" key="6">
    <source>
        <dbReference type="ARBA" id="ARBA00021685"/>
    </source>
</evidence>
<evidence type="ECO:0000256" key="15">
    <source>
        <dbReference type="ARBA" id="ARBA00023136"/>
    </source>
</evidence>
<dbReference type="CDD" id="cd00006">
    <property type="entry name" value="PTS_IIA_man"/>
    <property type="match status" value="1"/>
</dbReference>
<evidence type="ECO:0000256" key="9">
    <source>
        <dbReference type="ARBA" id="ARBA00022490"/>
    </source>
</evidence>
<dbReference type="InterPro" id="IPR004701">
    <property type="entry name" value="PTS_EIIA_man-typ"/>
</dbReference>
<feature type="modified residue" description="Phosphohistidine; by EIIA" evidence="20">
    <location>
        <position position="193"/>
    </location>
</feature>
<dbReference type="Gene3D" id="3.40.35.10">
    <property type="entry name" value="Phosphotransferase system, sorbose subfamily IIB component"/>
    <property type="match status" value="1"/>
</dbReference>
<proteinExistence type="predicted"/>
<feature type="domain" description="PTS EIIA type-4" evidence="21">
    <location>
        <begin position="12"/>
        <end position="137"/>
    </location>
</feature>
<evidence type="ECO:0000259" key="22">
    <source>
        <dbReference type="PROSITE" id="PS51101"/>
    </source>
</evidence>
<reference evidence="23 24" key="1">
    <citation type="journal article" date="2015" name="Genome Announc.">
        <title>Expanding the biotechnology potential of lactobacilli through comparative genomics of 213 strains and associated genera.</title>
        <authorList>
            <person name="Sun Z."/>
            <person name="Harris H.M."/>
            <person name="McCann A."/>
            <person name="Guo C."/>
            <person name="Argimon S."/>
            <person name="Zhang W."/>
            <person name="Yang X."/>
            <person name="Jeffery I.B."/>
            <person name="Cooney J.C."/>
            <person name="Kagawa T.F."/>
            <person name="Liu W."/>
            <person name="Song Y."/>
            <person name="Salvetti E."/>
            <person name="Wrobel A."/>
            <person name="Rasinkangas P."/>
            <person name="Parkhill J."/>
            <person name="Rea M.C."/>
            <person name="O'Sullivan O."/>
            <person name="Ritari J."/>
            <person name="Douillard F.P."/>
            <person name="Paul Ross R."/>
            <person name="Yang R."/>
            <person name="Briner A.E."/>
            <person name="Felis G.E."/>
            <person name="de Vos W.M."/>
            <person name="Barrangou R."/>
            <person name="Klaenhammer T.R."/>
            <person name="Caufield P.W."/>
            <person name="Cui Y."/>
            <person name="Zhang H."/>
            <person name="O'Toole P.W."/>
        </authorList>
    </citation>
    <scope>NUCLEOTIDE SEQUENCE [LARGE SCALE GENOMIC DNA]</scope>
    <source>
        <strain evidence="23 24">DSM 20410</strain>
    </source>
</reference>
<dbReference type="PROSITE" id="PS51101">
    <property type="entry name" value="PTS_EIIB_TYPE_4"/>
    <property type="match status" value="1"/>
</dbReference>
<dbReference type="GO" id="GO:0009401">
    <property type="term" value="P:phosphoenolpyruvate-dependent sugar phosphotransferase system"/>
    <property type="evidence" value="ECO:0007669"/>
    <property type="project" value="UniProtKB-KW"/>
</dbReference>
<dbReference type="Pfam" id="PF03830">
    <property type="entry name" value="PTSIIB_sorb"/>
    <property type="match status" value="1"/>
</dbReference>
<dbReference type="EC" id="2.7.1.191" evidence="5"/>
<dbReference type="NCBIfam" id="TIGR00824">
    <property type="entry name" value="EIIA-man"/>
    <property type="match status" value="1"/>
</dbReference>
<organism evidence="23 24">
    <name type="scientific">Weissella viridescens</name>
    <name type="common">Lactobacillus viridescens</name>
    <dbReference type="NCBI Taxonomy" id="1629"/>
    <lineage>
        <taxon>Bacteria</taxon>
        <taxon>Bacillati</taxon>
        <taxon>Bacillota</taxon>
        <taxon>Bacilli</taxon>
        <taxon>Lactobacillales</taxon>
        <taxon>Lactobacillaceae</taxon>
        <taxon>Weissella</taxon>
    </lineage>
</organism>
<dbReference type="PANTHER" id="PTHR33799">
    <property type="entry name" value="PTS PERMEASE-RELATED-RELATED"/>
    <property type="match status" value="1"/>
</dbReference>
<evidence type="ECO:0000256" key="8">
    <source>
        <dbReference type="ARBA" id="ARBA00022475"/>
    </source>
</evidence>
<evidence type="ECO:0000259" key="21">
    <source>
        <dbReference type="PROSITE" id="PS51096"/>
    </source>
</evidence>
<dbReference type="Pfam" id="PF03610">
    <property type="entry name" value="EIIA-man"/>
    <property type="match status" value="1"/>
</dbReference>
<evidence type="ECO:0000256" key="1">
    <source>
        <dbReference type="ARBA" id="ARBA00000514"/>
    </source>
</evidence>
<dbReference type="SUPFAM" id="SSF53062">
    <property type="entry name" value="PTS system fructose IIA component-like"/>
    <property type="match status" value="1"/>
</dbReference>
<comment type="subcellular location">
    <subcellularLocation>
        <location evidence="2">Cell membrane</location>
    </subcellularLocation>
    <subcellularLocation>
        <location evidence="3">Cytoplasm</location>
    </subcellularLocation>
</comment>
<dbReference type="GO" id="GO:0008982">
    <property type="term" value="F:protein-N(PI)-phosphohistidine-sugar phosphotransferase activity"/>
    <property type="evidence" value="ECO:0007669"/>
    <property type="project" value="InterPro"/>
</dbReference>
<keyword evidence="8" id="KW-1003">Cell membrane</keyword>
<dbReference type="PROSITE" id="PS51096">
    <property type="entry name" value="PTS_EIIA_TYPE_4"/>
    <property type="match status" value="1"/>
</dbReference>
<comment type="subunit">
    <text evidence="4">Homodimer.</text>
</comment>
<evidence type="ECO:0000256" key="4">
    <source>
        <dbReference type="ARBA" id="ARBA00011738"/>
    </source>
</evidence>
<accession>A0A0R2H3T8</accession>
<dbReference type="InterPro" id="IPR036667">
    <property type="entry name" value="PTS_IIB_sorbose-sp_sf"/>
</dbReference>
<dbReference type="Proteomes" id="UP000051992">
    <property type="component" value="Unassembled WGS sequence"/>
</dbReference>
<dbReference type="SUPFAM" id="SSF52728">
    <property type="entry name" value="PTS IIb component"/>
    <property type="match status" value="1"/>
</dbReference>
<keyword evidence="24" id="KW-1185">Reference proteome</keyword>
<evidence type="ECO:0000313" key="23">
    <source>
        <dbReference type="EMBL" id="KRN47240.1"/>
    </source>
</evidence>
<dbReference type="InterPro" id="IPR013789">
    <property type="entry name" value="PTS_EIIA_man"/>
</dbReference>
<comment type="caution">
    <text evidence="23">The sequence shown here is derived from an EMBL/GenBank/DDBJ whole genome shotgun (WGS) entry which is preliminary data.</text>
</comment>
<keyword evidence="13" id="KW-0598">Phosphotransferase system</keyword>
<evidence type="ECO:0000256" key="14">
    <source>
        <dbReference type="ARBA" id="ARBA00022777"/>
    </source>
</evidence>
<evidence type="ECO:0000256" key="20">
    <source>
        <dbReference type="PIRSR" id="PIRSR618455-2"/>
    </source>
</evidence>
<dbReference type="GO" id="GO:0005737">
    <property type="term" value="C:cytoplasm"/>
    <property type="evidence" value="ECO:0007669"/>
    <property type="project" value="UniProtKB-SubCell"/>
</dbReference>
<feature type="domain" description="PTS EIIB type-4" evidence="22">
    <location>
        <begin position="178"/>
        <end position="338"/>
    </location>
</feature>
<dbReference type="InterPro" id="IPR036662">
    <property type="entry name" value="PTS_EIIA_man-typ_sf"/>
</dbReference>
<evidence type="ECO:0000256" key="19">
    <source>
        <dbReference type="PIRSR" id="PIRSR618455-1"/>
    </source>
</evidence>
<evidence type="ECO:0000256" key="5">
    <source>
        <dbReference type="ARBA" id="ARBA00011929"/>
    </source>
</evidence>
<keyword evidence="14" id="KW-0418">Kinase</keyword>
<evidence type="ECO:0000256" key="17">
    <source>
        <dbReference type="ARBA" id="ARBA00030229"/>
    </source>
</evidence>
<evidence type="ECO:0000256" key="7">
    <source>
        <dbReference type="ARBA" id="ARBA00022448"/>
    </source>
</evidence>
<evidence type="ECO:0000313" key="24">
    <source>
        <dbReference type="Proteomes" id="UP000051992"/>
    </source>
</evidence>
<dbReference type="CDD" id="cd00001">
    <property type="entry name" value="PTS_IIB_man"/>
    <property type="match status" value="1"/>
</dbReference>
<protein>
    <recommendedName>
        <fullName evidence="6">PTS system mannose-specific EIIAB component</fullName>
        <ecNumber evidence="5">2.7.1.191</ecNumber>
    </recommendedName>
    <alternativeName>
        <fullName evidence="18">EIIAB-Man</fullName>
    </alternativeName>
    <alternativeName>
        <fullName evidence="17">EIII-Man</fullName>
    </alternativeName>
</protein>
<dbReference type="InterPro" id="IPR004720">
    <property type="entry name" value="PTS_IIB_sorbose-sp"/>
</dbReference>
<dbReference type="NCBIfam" id="TIGR00854">
    <property type="entry name" value="pts-sorbose"/>
    <property type="match status" value="1"/>
</dbReference>